<reference evidence="4 5" key="1">
    <citation type="journal article" date="2018" name="Mol. Ecol.">
        <title>The obligate alkalophilic soda-lake fungus Sodiomyces alkalinus has shifted to a protein diet.</title>
        <authorList>
            <person name="Grum-Grzhimaylo A.A."/>
            <person name="Falkoski D.L."/>
            <person name="van den Heuvel J."/>
            <person name="Valero-Jimenez C.A."/>
            <person name="Min B."/>
            <person name="Choi I.G."/>
            <person name="Lipzen A."/>
            <person name="Daum C.G."/>
            <person name="Aanen D.K."/>
            <person name="Tsang A."/>
            <person name="Henrissat B."/>
            <person name="Bilanenko E.N."/>
            <person name="de Vries R.P."/>
            <person name="van Kan J.A.L."/>
            <person name="Grigoriev I.V."/>
            <person name="Debets A.J.M."/>
        </authorList>
    </citation>
    <scope>NUCLEOTIDE SEQUENCE [LARGE SCALE GENOMIC DNA]</scope>
    <source>
        <strain evidence="4 5">F11</strain>
    </source>
</reference>
<dbReference type="EMBL" id="ML119051">
    <property type="protein sequence ID" value="ROT42910.1"/>
    <property type="molecule type" value="Genomic_DNA"/>
</dbReference>
<dbReference type="InterPro" id="IPR003511">
    <property type="entry name" value="HORMA_dom"/>
</dbReference>
<comment type="similarity">
    <text evidence="1">Belongs to the MAD2 family.</text>
</comment>
<dbReference type="Pfam" id="PF02301">
    <property type="entry name" value="HORMA"/>
    <property type="match status" value="1"/>
</dbReference>
<dbReference type="STRING" id="1314773.A0A3N2Q839"/>
<dbReference type="PANTHER" id="PTHR11842">
    <property type="entry name" value="MITOTIC SPINDLE ASSEMBLY CHECKPOINT PROTEIN MAD2"/>
    <property type="match status" value="1"/>
</dbReference>
<evidence type="ECO:0000256" key="1">
    <source>
        <dbReference type="ARBA" id="ARBA00010348"/>
    </source>
</evidence>
<accession>A0A3N2Q839</accession>
<evidence type="ECO:0000259" key="3">
    <source>
        <dbReference type="PROSITE" id="PS50815"/>
    </source>
</evidence>
<dbReference type="InterPro" id="IPR036570">
    <property type="entry name" value="HORMA_dom_sf"/>
</dbReference>
<dbReference type="OrthoDB" id="21254at2759"/>
<dbReference type="GO" id="GO:0016035">
    <property type="term" value="C:zeta DNA polymerase complex"/>
    <property type="evidence" value="ECO:0007669"/>
    <property type="project" value="TreeGrafter"/>
</dbReference>
<name>A0A3N2Q839_SODAK</name>
<dbReference type="GeneID" id="39577933"/>
<feature type="region of interest" description="Disordered" evidence="2">
    <location>
        <begin position="122"/>
        <end position="147"/>
    </location>
</feature>
<organism evidence="4 5">
    <name type="scientific">Sodiomyces alkalinus (strain CBS 110278 / VKM F-3762 / F11)</name>
    <name type="common">Alkaliphilic filamentous fungus</name>
    <dbReference type="NCBI Taxonomy" id="1314773"/>
    <lineage>
        <taxon>Eukaryota</taxon>
        <taxon>Fungi</taxon>
        <taxon>Dikarya</taxon>
        <taxon>Ascomycota</taxon>
        <taxon>Pezizomycotina</taxon>
        <taxon>Sordariomycetes</taxon>
        <taxon>Hypocreomycetidae</taxon>
        <taxon>Glomerellales</taxon>
        <taxon>Plectosphaerellaceae</taxon>
        <taxon>Sodiomyces</taxon>
    </lineage>
</organism>
<dbReference type="Proteomes" id="UP000272025">
    <property type="component" value="Unassembled WGS sequence"/>
</dbReference>
<dbReference type="PROSITE" id="PS50815">
    <property type="entry name" value="HORMA"/>
    <property type="match status" value="1"/>
</dbReference>
<keyword evidence="5" id="KW-1185">Reference proteome</keyword>
<gene>
    <name evidence="4" type="ORF">SODALDRAFT_319483</name>
</gene>
<dbReference type="InterPro" id="IPR045091">
    <property type="entry name" value="Mad2-like"/>
</dbReference>
<dbReference type="RefSeq" id="XP_028470716.1">
    <property type="nucleotide sequence ID" value="XM_028609455.1"/>
</dbReference>
<evidence type="ECO:0000313" key="5">
    <source>
        <dbReference type="Proteomes" id="UP000272025"/>
    </source>
</evidence>
<dbReference type="SUPFAM" id="SSF56019">
    <property type="entry name" value="The spindle assembly checkpoint protein mad2"/>
    <property type="match status" value="1"/>
</dbReference>
<proteinExistence type="inferred from homology"/>
<evidence type="ECO:0000256" key="2">
    <source>
        <dbReference type="SAM" id="MobiDB-lite"/>
    </source>
</evidence>
<sequence length="270" mass="29771">MSSPPHEPDEPGPAVPHQQARTLLSTFTTFLTLTLHTILYHRGLYPRETFLLARHHNLPVPQSRHPGLCAWISDAVEQIQPLLAAGSLARVCINTHLPRTLAVAERWVFDVAQFPAWAEEGADPSAWEEKDRRERRTRRPLDEEELDELEQDRTVNWVDVDEAIRGALRRIAYAAETKGALPEGSTFTVAVELRDEAPAPVGYSQPWIPTEPALQPASQSNPVPGSAIGGASTTPLRTVQAGPLFFECWVEEAQAPPQTAEPSAQNSGFS</sequence>
<feature type="domain" description="HORMA" evidence="3">
    <location>
        <begin position="21"/>
        <end position="250"/>
    </location>
</feature>
<protein>
    <submittedName>
        <fullName evidence="4">HORMA domain-containing protein</fullName>
    </submittedName>
</protein>
<evidence type="ECO:0000313" key="4">
    <source>
        <dbReference type="EMBL" id="ROT42910.1"/>
    </source>
</evidence>
<dbReference type="Gene3D" id="3.30.900.10">
    <property type="entry name" value="HORMA domain"/>
    <property type="match status" value="1"/>
</dbReference>
<dbReference type="AlphaFoldDB" id="A0A3N2Q839"/>
<dbReference type="PANTHER" id="PTHR11842:SF10">
    <property type="entry name" value="MITOTIC SPINDLE ASSEMBLY CHECKPOINT PROTEIN MAD2B"/>
    <property type="match status" value="1"/>
</dbReference>